<dbReference type="PANTHER" id="PTHR10954">
    <property type="entry name" value="RIBONUCLEASE H2 SUBUNIT A"/>
    <property type="match status" value="1"/>
</dbReference>
<dbReference type="InterPro" id="IPR001352">
    <property type="entry name" value="RNase_HII/HIII"/>
</dbReference>
<dbReference type="EC" id="3.1.26.4" evidence="7"/>
<proteinExistence type="inferred from homology"/>
<evidence type="ECO:0000256" key="1">
    <source>
        <dbReference type="ARBA" id="ARBA00000077"/>
    </source>
</evidence>
<reference evidence="9 10" key="1">
    <citation type="journal article" date="2018" name="G3 (Bethesda)">
        <title>Phylogenetic and Phylogenomic Definition of Rhizopus Species.</title>
        <authorList>
            <person name="Gryganskyi A.P."/>
            <person name="Golan J."/>
            <person name="Dolatabadi S."/>
            <person name="Mondo S."/>
            <person name="Robb S."/>
            <person name="Idnurm A."/>
            <person name="Muszewska A."/>
            <person name="Steczkiewicz K."/>
            <person name="Masonjones S."/>
            <person name="Liao H.L."/>
            <person name="Gajdeczka M.T."/>
            <person name="Anike F."/>
            <person name="Vuek A."/>
            <person name="Anishchenko I.M."/>
            <person name="Voigt K."/>
            <person name="de Hoog G.S."/>
            <person name="Smith M.E."/>
            <person name="Heitman J."/>
            <person name="Vilgalys R."/>
            <person name="Stajich J.E."/>
        </authorList>
    </citation>
    <scope>NUCLEOTIDE SEQUENCE [LARGE SCALE GENOMIC DNA]</scope>
    <source>
        <strain evidence="9 10">CBS 357.93</strain>
    </source>
</reference>
<comment type="similarity">
    <text evidence="7">Belongs to the RNase HII family.</text>
</comment>
<dbReference type="InterPro" id="IPR012337">
    <property type="entry name" value="RNaseH-like_sf"/>
</dbReference>
<evidence type="ECO:0000256" key="6">
    <source>
        <dbReference type="PROSITE-ProRule" id="PRU01319"/>
    </source>
</evidence>
<dbReference type="PROSITE" id="PS51975">
    <property type="entry name" value="RNASE_H_2"/>
    <property type="match status" value="1"/>
</dbReference>
<dbReference type="Pfam" id="PF01351">
    <property type="entry name" value="RNase_HII"/>
    <property type="match status" value="1"/>
</dbReference>
<dbReference type="GO" id="GO:0003723">
    <property type="term" value="F:RNA binding"/>
    <property type="evidence" value="ECO:0007669"/>
    <property type="project" value="UniProtKB-UniRule"/>
</dbReference>
<keyword evidence="5 7" id="KW-0378">Hydrolase</keyword>
<comment type="caution">
    <text evidence="6">Lacks conserved residue(s) required for the propagation of feature annotation.</text>
</comment>
<sequence>MAKESTESVSVETVETTIQASTLSKVLLPSVKLPLTKSYLYASPVPVLLAENRPDKVNEPCVLGVDEAGRGPCLGPMVYAVCYCPLSRHQELKKLGFDDSKKLTEEKRSQLAKVIEENKDWIGWAVYVISPRDISTNMFRRMSQIYVDPVGPSESYRKKLLSFFPGVSITVEPKADALYPIVSAASICAKVTRDQYVQNWLWTEPGFEGVVSKEFGS</sequence>
<dbReference type="InterPro" id="IPR036397">
    <property type="entry name" value="RNaseH_sf"/>
</dbReference>
<comment type="caution">
    <text evidence="9">The sequence shown here is derived from an EMBL/GenBank/DDBJ whole genome shotgun (WGS) entry which is preliminary data.</text>
</comment>
<dbReference type="Gene3D" id="3.30.420.10">
    <property type="entry name" value="Ribonuclease H-like superfamily/Ribonuclease H"/>
    <property type="match status" value="2"/>
</dbReference>
<evidence type="ECO:0000256" key="5">
    <source>
        <dbReference type="ARBA" id="ARBA00022801"/>
    </source>
</evidence>
<dbReference type="GO" id="GO:0004523">
    <property type="term" value="F:RNA-DNA hybrid ribonuclease activity"/>
    <property type="evidence" value="ECO:0007669"/>
    <property type="project" value="UniProtKB-EC"/>
</dbReference>
<organism evidence="9 10">
    <name type="scientific">Rhizopus azygosporus</name>
    <name type="common">Rhizopus microsporus var. azygosporus</name>
    <dbReference type="NCBI Taxonomy" id="86630"/>
    <lineage>
        <taxon>Eukaryota</taxon>
        <taxon>Fungi</taxon>
        <taxon>Fungi incertae sedis</taxon>
        <taxon>Mucoromycota</taxon>
        <taxon>Mucoromycotina</taxon>
        <taxon>Mucoromycetes</taxon>
        <taxon>Mucorales</taxon>
        <taxon>Mucorineae</taxon>
        <taxon>Rhizopodaceae</taxon>
        <taxon>Rhizopus</taxon>
    </lineage>
</organism>
<dbReference type="STRING" id="86630.A0A367JJ51"/>
<dbReference type="Proteomes" id="UP000252139">
    <property type="component" value="Unassembled WGS sequence"/>
</dbReference>
<evidence type="ECO:0000256" key="4">
    <source>
        <dbReference type="ARBA" id="ARBA00022759"/>
    </source>
</evidence>
<dbReference type="GO" id="GO:0006298">
    <property type="term" value="P:mismatch repair"/>
    <property type="evidence" value="ECO:0007669"/>
    <property type="project" value="TreeGrafter"/>
</dbReference>
<evidence type="ECO:0000256" key="7">
    <source>
        <dbReference type="RuleBase" id="RU003515"/>
    </source>
</evidence>
<gene>
    <name evidence="9" type="primary">RNASEH2A</name>
    <name evidence="9" type="ORF">CU097_012178</name>
</gene>
<keyword evidence="10" id="KW-1185">Reference proteome</keyword>
<dbReference type="GO" id="GO:0043137">
    <property type="term" value="P:DNA replication, removal of RNA primer"/>
    <property type="evidence" value="ECO:0007669"/>
    <property type="project" value="TreeGrafter"/>
</dbReference>
<evidence type="ECO:0000256" key="2">
    <source>
        <dbReference type="ARBA" id="ARBA00022722"/>
    </source>
</evidence>
<keyword evidence="2 7" id="KW-0540">Nuclease</keyword>
<dbReference type="AlphaFoldDB" id="A0A367JJ51"/>
<dbReference type="GO" id="GO:0032299">
    <property type="term" value="C:ribonuclease H2 complex"/>
    <property type="evidence" value="ECO:0007669"/>
    <property type="project" value="TreeGrafter"/>
</dbReference>
<evidence type="ECO:0000313" key="9">
    <source>
        <dbReference type="EMBL" id="RCH89899.1"/>
    </source>
</evidence>
<dbReference type="PANTHER" id="PTHR10954:SF7">
    <property type="entry name" value="RIBONUCLEASE H2 SUBUNIT A"/>
    <property type="match status" value="1"/>
</dbReference>
<dbReference type="SUPFAM" id="SSF53098">
    <property type="entry name" value="Ribonuclease H-like"/>
    <property type="match status" value="1"/>
</dbReference>
<evidence type="ECO:0000259" key="8">
    <source>
        <dbReference type="PROSITE" id="PS51975"/>
    </source>
</evidence>
<feature type="domain" description="RNase H type-2" evidence="8">
    <location>
        <begin position="60"/>
        <end position="217"/>
    </location>
</feature>
<comment type="function">
    <text evidence="7">Endonuclease that specifically degrades the RNA of RNA-DNA hybrids.</text>
</comment>
<comment type="catalytic activity">
    <reaction evidence="1 7">
        <text>Endonucleolytic cleavage to 5'-phosphomonoester.</text>
        <dbReference type="EC" id="3.1.26.4"/>
    </reaction>
</comment>
<feature type="non-terminal residue" evidence="9">
    <location>
        <position position="217"/>
    </location>
</feature>
<keyword evidence="3" id="KW-0479">Metal-binding</keyword>
<evidence type="ECO:0000256" key="3">
    <source>
        <dbReference type="ARBA" id="ARBA00022723"/>
    </source>
</evidence>
<protein>
    <recommendedName>
        <fullName evidence="7">Ribonuclease</fullName>
        <ecNumber evidence="7">3.1.26.4</ecNumber>
    </recommendedName>
</protein>
<dbReference type="GO" id="GO:0046872">
    <property type="term" value="F:metal ion binding"/>
    <property type="evidence" value="ECO:0007669"/>
    <property type="project" value="UniProtKB-KW"/>
</dbReference>
<name>A0A367JJ51_RHIAZ</name>
<evidence type="ECO:0000313" key="10">
    <source>
        <dbReference type="Proteomes" id="UP000252139"/>
    </source>
</evidence>
<dbReference type="EMBL" id="PJQL01001209">
    <property type="protein sequence ID" value="RCH89899.1"/>
    <property type="molecule type" value="Genomic_DNA"/>
</dbReference>
<accession>A0A367JJ51</accession>
<keyword evidence="4 7" id="KW-0255">Endonuclease</keyword>
<dbReference type="InterPro" id="IPR024567">
    <property type="entry name" value="RNase_HII/HIII_dom"/>
</dbReference>
<dbReference type="OrthoDB" id="7462577at2759"/>